<organism evidence="1 2">
    <name type="scientific">Photorhabdus luminescens subsp. mexicana</name>
    <dbReference type="NCBI Taxonomy" id="2100167"/>
    <lineage>
        <taxon>Bacteria</taxon>
        <taxon>Pseudomonadati</taxon>
        <taxon>Pseudomonadota</taxon>
        <taxon>Gammaproteobacteria</taxon>
        <taxon>Enterobacterales</taxon>
        <taxon>Morganellaceae</taxon>
        <taxon>Photorhabdus</taxon>
    </lineage>
</organism>
<name>A0A4R4INF8_PHOLU</name>
<reference evidence="1 2" key="1">
    <citation type="journal article" date="2019" name="Int. J. Syst. Evol. Microbiol.">
        <title>Photorhabdus khanii subsp. guanajuatensis subsp. nov., isolated from Heterorhabditis atacamensis, and Photorhabdus luminescens subsp. mexicana subsp. nov., isolated from Heterorhabditis mexicana entomopathogenic nematodes.</title>
        <authorList>
            <person name="Machado R.A.R."/>
            <person name="Bruno P."/>
            <person name="Arce C.C.M."/>
            <person name="Liechti N."/>
            <person name="Kohler A."/>
            <person name="Bernal J."/>
            <person name="Bruggmann R."/>
            <person name="Turlings T.C.J."/>
        </authorList>
    </citation>
    <scope>NUCLEOTIDE SEQUENCE [LARGE SCALE GENOMIC DNA]</scope>
    <source>
        <strain evidence="1 2">MEX47-22</strain>
    </source>
</reference>
<dbReference type="AlphaFoldDB" id="A0A4R4INF8"/>
<dbReference type="EMBL" id="PUJX01000064">
    <property type="protein sequence ID" value="TDB42116.1"/>
    <property type="molecule type" value="Genomic_DNA"/>
</dbReference>
<protein>
    <submittedName>
        <fullName evidence="1">Uncharacterized protein</fullName>
    </submittedName>
</protein>
<sequence length="59" mass="7152">MTKRGVFFMLFIPYMNKRYFHDRNEETSLLGIIKDILYLMILLKERQRNLVPFTGLVNL</sequence>
<comment type="caution">
    <text evidence="1">The sequence shown here is derived from an EMBL/GenBank/DDBJ whole genome shotgun (WGS) entry which is preliminary data.</text>
</comment>
<proteinExistence type="predicted"/>
<evidence type="ECO:0000313" key="1">
    <source>
        <dbReference type="EMBL" id="TDB42116.1"/>
    </source>
</evidence>
<dbReference type="RefSeq" id="WP_132348954.1">
    <property type="nucleotide sequence ID" value="NZ_CAWOLF010000064.1"/>
</dbReference>
<dbReference type="Proteomes" id="UP000295550">
    <property type="component" value="Unassembled WGS sequence"/>
</dbReference>
<evidence type="ECO:0000313" key="2">
    <source>
        <dbReference type="Proteomes" id="UP000295550"/>
    </source>
</evidence>
<gene>
    <name evidence="1" type="ORF">C5468_25190</name>
</gene>
<accession>A0A4R4INF8</accession>